<gene>
    <name evidence="1" type="ORF">L9F63_002006</name>
</gene>
<feature type="non-terminal residue" evidence="1">
    <location>
        <position position="1"/>
    </location>
</feature>
<sequence>SPDIKFINTCLELDITPKFVRKTVKNNDGSKEQKTVEKKILKMEKNKHFEII</sequence>
<evidence type="ECO:0000313" key="1">
    <source>
        <dbReference type="EMBL" id="KAJ9591400.1"/>
    </source>
</evidence>
<reference evidence="1" key="2">
    <citation type="submission" date="2023-05" db="EMBL/GenBank/DDBJ databases">
        <authorList>
            <person name="Fouks B."/>
        </authorList>
    </citation>
    <scope>NUCLEOTIDE SEQUENCE</scope>
    <source>
        <strain evidence="1">Stay&amp;Tobe</strain>
        <tissue evidence="1">Testes</tissue>
    </source>
</reference>
<protein>
    <submittedName>
        <fullName evidence="1">Uncharacterized protein</fullName>
    </submittedName>
</protein>
<keyword evidence="2" id="KW-1185">Reference proteome</keyword>
<proteinExistence type="predicted"/>
<evidence type="ECO:0000313" key="2">
    <source>
        <dbReference type="Proteomes" id="UP001233999"/>
    </source>
</evidence>
<comment type="caution">
    <text evidence="1">The sequence shown here is derived from an EMBL/GenBank/DDBJ whole genome shotgun (WGS) entry which is preliminary data.</text>
</comment>
<organism evidence="1 2">
    <name type="scientific">Diploptera punctata</name>
    <name type="common">Pacific beetle cockroach</name>
    <dbReference type="NCBI Taxonomy" id="6984"/>
    <lineage>
        <taxon>Eukaryota</taxon>
        <taxon>Metazoa</taxon>
        <taxon>Ecdysozoa</taxon>
        <taxon>Arthropoda</taxon>
        <taxon>Hexapoda</taxon>
        <taxon>Insecta</taxon>
        <taxon>Pterygota</taxon>
        <taxon>Neoptera</taxon>
        <taxon>Polyneoptera</taxon>
        <taxon>Dictyoptera</taxon>
        <taxon>Blattodea</taxon>
        <taxon>Blaberoidea</taxon>
        <taxon>Blaberidae</taxon>
        <taxon>Diplopterinae</taxon>
        <taxon>Diploptera</taxon>
    </lineage>
</organism>
<reference evidence="1" key="1">
    <citation type="journal article" date="2023" name="IScience">
        <title>Live-bearing cockroach genome reveals convergent evolutionary mechanisms linked to viviparity in insects and beyond.</title>
        <authorList>
            <person name="Fouks B."/>
            <person name="Harrison M.C."/>
            <person name="Mikhailova A.A."/>
            <person name="Marchal E."/>
            <person name="English S."/>
            <person name="Carruthers M."/>
            <person name="Jennings E.C."/>
            <person name="Chiamaka E.L."/>
            <person name="Frigard R.A."/>
            <person name="Pippel M."/>
            <person name="Attardo G.M."/>
            <person name="Benoit J.B."/>
            <person name="Bornberg-Bauer E."/>
            <person name="Tobe S.S."/>
        </authorList>
    </citation>
    <scope>NUCLEOTIDE SEQUENCE</scope>
    <source>
        <strain evidence="1">Stay&amp;Tobe</strain>
    </source>
</reference>
<dbReference type="EMBL" id="JASPKZ010003868">
    <property type="protein sequence ID" value="KAJ9591400.1"/>
    <property type="molecule type" value="Genomic_DNA"/>
</dbReference>
<name>A0AAD8EI26_DIPPU</name>
<dbReference type="AlphaFoldDB" id="A0AAD8EI26"/>
<accession>A0AAD8EI26</accession>
<feature type="non-terminal residue" evidence="1">
    <location>
        <position position="52"/>
    </location>
</feature>
<dbReference type="Proteomes" id="UP001233999">
    <property type="component" value="Unassembled WGS sequence"/>
</dbReference>